<sequence length="376" mass="42519">MSSQRTNSFRRGPTQYHTPSATRVTAGVVTDSDGDQSDVPATHSTRPASPPLYRDVLRDGMIVSHVPHRGNETSSNEQERSGPVQIEQPSEDESDGNLNKNPNPWIQVGRHRHRRRRRARSLGSLELEMNKFHSINMSHSVNSKDIRMAKKPTKLLMAQKAAVRAHQNLEKNISPSRKHDHCRMKHASETIAEKKWHKEHKPEYDPKRKNKGFEYWIGNTDRKRSSPSEHSARNASNSNSLNPPKDKKRAGKILAISRGNLGGPSDSSSSSSSESSSSSDDSSNDSSMNTSSSSDSNPKQRRRHRRRRKHRKGKMILKPDPPDVYDGSVDVQVFTKFVTEGTAYVRDGRVPKNRRVLKLSKYLSGRAYQFYLTSHQ</sequence>
<proteinExistence type="predicted"/>
<dbReference type="AlphaFoldDB" id="A0A8H5FUN3"/>
<evidence type="ECO:0000313" key="2">
    <source>
        <dbReference type="EMBL" id="KAF5349362.1"/>
    </source>
</evidence>
<accession>A0A8H5FUN3</accession>
<dbReference type="OrthoDB" id="3267748at2759"/>
<name>A0A8H5FUN3_9AGAR</name>
<feature type="compositionally biased region" description="Basic residues" evidence="1">
    <location>
        <begin position="176"/>
        <end position="185"/>
    </location>
</feature>
<feature type="compositionally biased region" description="Low complexity" evidence="1">
    <location>
        <begin position="233"/>
        <end position="242"/>
    </location>
</feature>
<feature type="compositionally biased region" description="Basic residues" evidence="1">
    <location>
        <begin position="299"/>
        <end position="315"/>
    </location>
</feature>
<protein>
    <submittedName>
        <fullName evidence="2">Uncharacterized protein</fullName>
    </submittedName>
</protein>
<comment type="caution">
    <text evidence="2">The sequence shown here is derived from an EMBL/GenBank/DDBJ whole genome shotgun (WGS) entry which is preliminary data.</text>
</comment>
<feature type="compositionally biased region" description="Basic and acidic residues" evidence="1">
    <location>
        <begin position="220"/>
        <end position="232"/>
    </location>
</feature>
<evidence type="ECO:0000313" key="3">
    <source>
        <dbReference type="Proteomes" id="UP000518752"/>
    </source>
</evidence>
<dbReference type="Proteomes" id="UP000518752">
    <property type="component" value="Unassembled WGS sequence"/>
</dbReference>
<reference evidence="2 3" key="1">
    <citation type="journal article" date="2020" name="ISME J.">
        <title>Uncovering the hidden diversity of litter-decomposition mechanisms in mushroom-forming fungi.</title>
        <authorList>
            <person name="Floudas D."/>
            <person name="Bentzer J."/>
            <person name="Ahren D."/>
            <person name="Johansson T."/>
            <person name="Persson P."/>
            <person name="Tunlid A."/>
        </authorList>
    </citation>
    <scope>NUCLEOTIDE SEQUENCE [LARGE SCALE GENOMIC DNA]</scope>
    <source>
        <strain evidence="2 3">CBS 406.79</strain>
    </source>
</reference>
<feature type="region of interest" description="Disordered" evidence="1">
    <location>
        <begin position="1"/>
        <end position="117"/>
    </location>
</feature>
<feature type="region of interest" description="Disordered" evidence="1">
    <location>
        <begin position="171"/>
        <end position="323"/>
    </location>
</feature>
<feature type="compositionally biased region" description="Low complexity" evidence="1">
    <location>
        <begin position="265"/>
        <end position="297"/>
    </location>
</feature>
<feature type="compositionally biased region" description="Polar residues" evidence="1">
    <location>
        <begin position="1"/>
        <end position="23"/>
    </location>
</feature>
<keyword evidence="3" id="KW-1185">Reference proteome</keyword>
<organism evidence="2 3">
    <name type="scientific">Collybiopsis confluens</name>
    <dbReference type="NCBI Taxonomy" id="2823264"/>
    <lineage>
        <taxon>Eukaryota</taxon>
        <taxon>Fungi</taxon>
        <taxon>Dikarya</taxon>
        <taxon>Basidiomycota</taxon>
        <taxon>Agaricomycotina</taxon>
        <taxon>Agaricomycetes</taxon>
        <taxon>Agaricomycetidae</taxon>
        <taxon>Agaricales</taxon>
        <taxon>Marasmiineae</taxon>
        <taxon>Omphalotaceae</taxon>
        <taxon>Collybiopsis</taxon>
    </lineage>
</organism>
<gene>
    <name evidence="2" type="ORF">D9757_014219</name>
</gene>
<evidence type="ECO:0000256" key="1">
    <source>
        <dbReference type="SAM" id="MobiDB-lite"/>
    </source>
</evidence>
<dbReference type="EMBL" id="JAACJN010000309">
    <property type="protein sequence ID" value="KAF5349362.1"/>
    <property type="molecule type" value="Genomic_DNA"/>
</dbReference>
<feature type="compositionally biased region" description="Basic and acidic residues" evidence="1">
    <location>
        <begin position="186"/>
        <end position="207"/>
    </location>
</feature>